<dbReference type="Proteomes" id="UP001287445">
    <property type="component" value="Unassembled WGS sequence"/>
</dbReference>
<protein>
    <submittedName>
        <fullName evidence="1">Uncharacterized protein</fullName>
    </submittedName>
</protein>
<gene>
    <name evidence="1" type="ORF">SGN30_31275</name>
</gene>
<dbReference type="EMBL" id="JAWWMZ010000022">
    <property type="protein sequence ID" value="MDX4957925.1"/>
    <property type="molecule type" value="Genomic_DNA"/>
</dbReference>
<dbReference type="AlphaFoldDB" id="A0AAJ2R9A9"/>
<accession>A0AAJ2R9A9</accession>
<evidence type="ECO:0000313" key="2">
    <source>
        <dbReference type="Proteomes" id="UP001287445"/>
    </source>
</evidence>
<reference evidence="1" key="1">
    <citation type="submission" date="2023-11" db="EMBL/GenBank/DDBJ databases">
        <title>Identification and selenium tolerance of Delftia acidovorans R3-25.</title>
        <authorList>
            <person name="Zhang S."/>
            <person name="Liu Y."/>
            <person name="Guo Y."/>
        </authorList>
    </citation>
    <scope>NUCLEOTIDE SEQUENCE</scope>
    <source>
        <strain evidence="1">R3-25</strain>
    </source>
</reference>
<organism evidence="1 2">
    <name type="scientific">Delftia acidovorans</name>
    <name type="common">Pseudomonas acidovorans</name>
    <name type="synonym">Comamonas acidovorans</name>
    <dbReference type="NCBI Taxonomy" id="80866"/>
    <lineage>
        <taxon>Bacteria</taxon>
        <taxon>Pseudomonadati</taxon>
        <taxon>Pseudomonadota</taxon>
        <taxon>Betaproteobacteria</taxon>
        <taxon>Burkholderiales</taxon>
        <taxon>Comamonadaceae</taxon>
        <taxon>Delftia</taxon>
    </lineage>
</organism>
<name>A0AAJ2R9A9_DELAC</name>
<evidence type="ECO:0000313" key="1">
    <source>
        <dbReference type="EMBL" id="MDX4957925.1"/>
    </source>
</evidence>
<dbReference type="RefSeq" id="WP_319076990.1">
    <property type="nucleotide sequence ID" value="NZ_JAWWMZ010000022.1"/>
</dbReference>
<sequence>MKILFAGKGTSGSWKIRGVQMAQALGAVAAPMATLEQCAAADVVVAVKRIPGLLLETIRRSGKPWAWDCVDAYPQPACSGWGREQSMRWLRAEVARLKPDLVIWPNARMQEDAGHGEVIYHHHRPGIELNAISERIEVIGYEGSEKFIQSWRPVIEAECRRIGARFAVNPPRLADVDVVLALRGDGWNGYPQARWKSNVKLANAHGSGTPFIGAPEDGYTETACGAEYWATNVEQLRMSLDWLAPRETRAEVQSRFLRAALPIEKAAERYEEVLCALRS</sequence>
<proteinExistence type="predicted"/>
<comment type="caution">
    <text evidence="1">The sequence shown here is derived from an EMBL/GenBank/DDBJ whole genome shotgun (WGS) entry which is preliminary data.</text>
</comment>